<evidence type="ECO:0000313" key="2">
    <source>
        <dbReference type="Proteomes" id="UP000245252"/>
    </source>
</evidence>
<dbReference type="RefSeq" id="WP_109461920.1">
    <property type="nucleotide sequence ID" value="NZ_QFBC01000022.1"/>
</dbReference>
<keyword evidence="2" id="KW-1185">Reference proteome</keyword>
<name>A0A2U2DH52_9HYPH</name>
<dbReference type="Proteomes" id="UP000245252">
    <property type="component" value="Unassembled WGS sequence"/>
</dbReference>
<gene>
    <name evidence="1" type="ORF">DEM27_29955</name>
</gene>
<dbReference type="OrthoDB" id="7875733at2"/>
<protein>
    <submittedName>
        <fullName evidence="1">Uncharacterized protein</fullName>
    </submittedName>
</protein>
<accession>A0A2U2DH52</accession>
<proteinExistence type="predicted"/>
<comment type="caution">
    <text evidence="1">The sequence shown here is derived from an EMBL/GenBank/DDBJ whole genome shotgun (WGS) entry which is preliminary data.</text>
</comment>
<dbReference type="EMBL" id="QFBC01000022">
    <property type="protein sequence ID" value="PWE52647.1"/>
    <property type="molecule type" value="Genomic_DNA"/>
</dbReference>
<evidence type="ECO:0000313" key="1">
    <source>
        <dbReference type="EMBL" id="PWE52647.1"/>
    </source>
</evidence>
<dbReference type="AlphaFoldDB" id="A0A2U2DH52"/>
<sequence>MALTALELVTHPRFYECIREQSRMLLGMAAQNARHASVFSTQQRWLLAHLGLSLYFERTAANPAGGLINARFLELVREYDIASRNTADSFMKGMIHYKAIRYVSDIKGKRMRPLEPSEVTLAAVGGWLAIHLSVLDRLDGGGRTAAFGADPERLLARVQPRIARGLLSSKAVREPEDTFSLFTWLNNGGIVMDSLIAGISETDPEADQVPTDVQSVADLAGRLMLSRTHLTRKLRSAEAMGSIGWTGRRGQSIMWVSRGFRQEYANAQAIKLAIIGEAFEAITGIDTPLSAALERAAG</sequence>
<organism evidence="1 2">
    <name type="scientific">Metarhizobium album</name>
    <dbReference type="NCBI Taxonomy" id="2182425"/>
    <lineage>
        <taxon>Bacteria</taxon>
        <taxon>Pseudomonadati</taxon>
        <taxon>Pseudomonadota</taxon>
        <taxon>Alphaproteobacteria</taxon>
        <taxon>Hyphomicrobiales</taxon>
        <taxon>Rhizobiaceae</taxon>
        <taxon>Metarhizobium</taxon>
    </lineage>
</organism>
<reference evidence="1 2" key="1">
    <citation type="submission" date="2018-05" db="EMBL/GenBank/DDBJ databases">
        <title>The draft genome of strain NS-104.</title>
        <authorList>
            <person name="Hang P."/>
            <person name="Jiang J."/>
        </authorList>
    </citation>
    <scope>NUCLEOTIDE SEQUENCE [LARGE SCALE GENOMIC DNA]</scope>
    <source>
        <strain evidence="1 2">NS-104</strain>
    </source>
</reference>